<evidence type="ECO:0000256" key="3">
    <source>
        <dbReference type="ARBA" id="ARBA00012916"/>
    </source>
</evidence>
<dbReference type="PROSITE" id="PS51464">
    <property type="entry name" value="SIS"/>
    <property type="match status" value="2"/>
</dbReference>
<dbReference type="InterPro" id="IPR035466">
    <property type="entry name" value="GlmS/AgaS_SIS"/>
</dbReference>
<evidence type="ECO:0000256" key="6">
    <source>
        <dbReference type="ARBA" id="ARBA00022576"/>
    </source>
</evidence>
<evidence type="ECO:0000256" key="1">
    <source>
        <dbReference type="ARBA" id="ARBA00001031"/>
    </source>
</evidence>
<reference evidence="13 14" key="1">
    <citation type="journal article" date="2016" name="Nat. Commun.">
        <title>Thousands of microbial genomes shed light on interconnected biogeochemical processes in an aquifer system.</title>
        <authorList>
            <person name="Anantharaman K."/>
            <person name="Brown C.T."/>
            <person name="Hug L.A."/>
            <person name="Sharon I."/>
            <person name="Castelle C.J."/>
            <person name="Probst A.J."/>
            <person name="Thomas B.C."/>
            <person name="Singh A."/>
            <person name="Wilkins M.J."/>
            <person name="Karaoz U."/>
            <person name="Brodie E.L."/>
            <person name="Williams K.H."/>
            <person name="Hubbard S.S."/>
            <person name="Banfield J.F."/>
        </authorList>
    </citation>
    <scope>NUCLEOTIDE SEQUENCE [LARGE SCALE GENOMIC DNA]</scope>
</reference>
<dbReference type="InterPro" id="IPR029055">
    <property type="entry name" value="Ntn_hydrolases_N"/>
</dbReference>
<dbReference type="NCBIfam" id="NF001484">
    <property type="entry name" value="PRK00331.1"/>
    <property type="match status" value="1"/>
</dbReference>
<feature type="domain" description="SIS" evidence="12">
    <location>
        <begin position="460"/>
        <end position="601"/>
    </location>
</feature>
<keyword evidence="5 10" id="KW-0963">Cytoplasm</keyword>
<evidence type="ECO:0000259" key="11">
    <source>
        <dbReference type="PROSITE" id="PS51278"/>
    </source>
</evidence>
<evidence type="ECO:0000256" key="4">
    <source>
        <dbReference type="ARBA" id="ARBA00016090"/>
    </source>
</evidence>
<dbReference type="GO" id="GO:0097367">
    <property type="term" value="F:carbohydrate derivative binding"/>
    <property type="evidence" value="ECO:0007669"/>
    <property type="project" value="InterPro"/>
</dbReference>
<gene>
    <name evidence="10" type="primary">glmS</name>
    <name evidence="13" type="ORF">A3A97_02970</name>
</gene>
<evidence type="ECO:0000256" key="7">
    <source>
        <dbReference type="ARBA" id="ARBA00022679"/>
    </source>
</evidence>
<evidence type="ECO:0000256" key="10">
    <source>
        <dbReference type="HAMAP-Rule" id="MF_00164"/>
    </source>
</evidence>
<dbReference type="FunFam" id="3.40.50.10490:FF:000001">
    <property type="entry name" value="Glutamine--fructose-6-phosphate aminotransferase [isomerizing]"/>
    <property type="match status" value="1"/>
</dbReference>
<evidence type="ECO:0000259" key="12">
    <source>
        <dbReference type="PROSITE" id="PS51464"/>
    </source>
</evidence>
<dbReference type="GO" id="GO:0006047">
    <property type="term" value="P:UDP-N-acetylglucosamine metabolic process"/>
    <property type="evidence" value="ECO:0007669"/>
    <property type="project" value="TreeGrafter"/>
</dbReference>
<dbReference type="EC" id="2.6.1.16" evidence="3 10"/>
<protein>
    <recommendedName>
        <fullName evidence="4 10">Glutamine--fructose-6-phosphate aminotransferase [isomerizing]</fullName>
        <ecNumber evidence="3 10">2.6.1.16</ecNumber>
    </recommendedName>
    <alternativeName>
        <fullName evidence="10">D-fructose-6-phosphate amidotransferase</fullName>
    </alternativeName>
    <alternativeName>
        <fullName evidence="10">GFAT</fullName>
    </alternativeName>
    <alternativeName>
        <fullName evidence="10">Glucosamine-6-phosphate synthase</fullName>
    </alternativeName>
    <alternativeName>
        <fullName evidence="10">Hexosephosphate aminotransferase</fullName>
    </alternativeName>
    <alternativeName>
        <fullName evidence="10">L-glutamine--D-fructose-6-phosphate amidotransferase</fullName>
    </alternativeName>
</protein>
<dbReference type="FunFam" id="3.40.50.10490:FF:000002">
    <property type="entry name" value="Glutamine--fructose-6-phosphate aminotransferase [isomerizing]"/>
    <property type="match status" value="1"/>
</dbReference>
<dbReference type="Gene3D" id="3.60.20.10">
    <property type="entry name" value="Glutamine Phosphoribosylpyrophosphate, subunit 1, domain 1"/>
    <property type="match status" value="1"/>
</dbReference>
<dbReference type="GO" id="GO:0005829">
    <property type="term" value="C:cytosol"/>
    <property type="evidence" value="ECO:0007669"/>
    <property type="project" value="TreeGrafter"/>
</dbReference>
<evidence type="ECO:0000256" key="9">
    <source>
        <dbReference type="ARBA" id="ARBA00022962"/>
    </source>
</evidence>
<dbReference type="CDD" id="cd05008">
    <property type="entry name" value="SIS_GlmS_GlmD_1"/>
    <property type="match status" value="1"/>
</dbReference>
<keyword evidence="7 10" id="KW-0808">Transferase</keyword>
<dbReference type="AlphaFoldDB" id="A0A1G2PSD5"/>
<dbReference type="InterPro" id="IPR047084">
    <property type="entry name" value="GFAT_N"/>
</dbReference>
<dbReference type="EMBL" id="MHSW01000025">
    <property type="protein sequence ID" value="OHA51207.1"/>
    <property type="molecule type" value="Genomic_DNA"/>
</dbReference>
<keyword evidence="6 10" id="KW-0032">Aminotransferase</keyword>
<dbReference type="HAMAP" id="MF_00164">
    <property type="entry name" value="GlmS"/>
    <property type="match status" value="1"/>
</dbReference>
<evidence type="ECO:0000313" key="14">
    <source>
        <dbReference type="Proteomes" id="UP000176951"/>
    </source>
</evidence>
<dbReference type="CDD" id="cd05009">
    <property type="entry name" value="SIS_GlmS_GlmD_2"/>
    <property type="match status" value="1"/>
</dbReference>
<evidence type="ECO:0000256" key="8">
    <source>
        <dbReference type="ARBA" id="ARBA00022737"/>
    </source>
</evidence>
<feature type="domain" description="SIS" evidence="12">
    <location>
        <begin position="287"/>
        <end position="430"/>
    </location>
</feature>
<dbReference type="SUPFAM" id="SSF53697">
    <property type="entry name" value="SIS domain"/>
    <property type="match status" value="1"/>
</dbReference>
<evidence type="ECO:0000256" key="5">
    <source>
        <dbReference type="ARBA" id="ARBA00022490"/>
    </source>
</evidence>
<organism evidence="13 14">
    <name type="scientific">Candidatus Terrybacteria bacterium RIFCSPLOWO2_01_FULL_40_23</name>
    <dbReference type="NCBI Taxonomy" id="1802366"/>
    <lineage>
        <taxon>Bacteria</taxon>
        <taxon>Candidatus Terryibacteriota</taxon>
    </lineage>
</organism>
<comment type="subcellular location">
    <subcellularLocation>
        <location evidence="2 10">Cytoplasm</location>
    </subcellularLocation>
</comment>
<keyword evidence="8" id="KW-0677">Repeat</keyword>
<dbReference type="GO" id="GO:0046349">
    <property type="term" value="P:amino sugar biosynthetic process"/>
    <property type="evidence" value="ECO:0007669"/>
    <property type="project" value="UniProtKB-ARBA"/>
</dbReference>
<dbReference type="PANTHER" id="PTHR10937">
    <property type="entry name" value="GLUCOSAMINE--FRUCTOSE-6-PHOSPHATE AMINOTRANSFERASE, ISOMERIZING"/>
    <property type="match status" value="1"/>
</dbReference>
<dbReference type="GO" id="GO:0006002">
    <property type="term" value="P:fructose 6-phosphate metabolic process"/>
    <property type="evidence" value="ECO:0007669"/>
    <property type="project" value="TreeGrafter"/>
</dbReference>
<dbReference type="GO" id="GO:0006487">
    <property type="term" value="P:protein N-linked glycosylation"/>
    <property type="evidence" value="ECO:0007669"/>
    <property type="project" value="TreeGrafter"/>
</dbReference>
<dbReference type="Gene3D" id="3.40.50.10490">
    <property type="entry name" value="Glucose-6-phosphate isomerase like protein, domain 1"/>
    <property type="match status" value="2"/>
</dbReference>
<dbReference type="InterPro" id="IPR017932">
    <property type="entry name" value="GATase_2_dom"/>
</dbReference>
<dbReference type="PANTHER" id="PTHR10937:SF0">
    <property type="entry name" value="GLUTAMINE--FRUCTOSE-6-PHOSPHATE TRANSAMINASE (ISOMERIZING)"/>
    <property type="match status" value="1"/>
</dbReference>
<dbReference type="FunFam" id="3.60.20.10:FF:000006">
    <property type="entry name" value="Glutamine--fructose-6-phosphate aminotransferase [isomerizing]"/>
    <property type="match status" value="1"/>
</dbReference>
<comment type="caution">
    <text evidence="13">The sequence shown here is derived from an EMBL/GenBank/DDBJ whole genome shotgun (WGS) entry which is preliminary data.</text>
</comment>
<comment type="catalytic activity">
    <reaction evidence="1 10">
        <text>D-fructose 6-phosphate + L-glutamine = D-glucosamine 6-phosphate + L-glutamate</text>
        <dbReference type="Rhea" id="RHEA:13237"/>
        <dbReference type="ChEBI" id="CHEBI:29985"/>
        <dbReference type="ChEBI" id="CHEBI:58359"/>
        <dbReference type="ChEBI" id="CHEBI:58725"/>
        <dbReference type="ChEBI" id="CHEBI:61527"/>
        <dbReference type="EC" id="2.6.1.16"/>
    </reaction>
</comment>
<dbReference type="GO" id="GO:0004360">
    <property type="term" value="F:glutamine-fructose-6-phosphate transaminase (isomerizing) activity"/>
    <property type="evidence" value="ECO:0007669"/>
    <property type="project" value="UniProtKB-UniRule"/>
</dbReference>
<feature type="initiator methionine" description="Removed" evidence="10">
    <location>
        <position position="1"/>
    </location>
</feature>
<dbReference type="NCBIfam" id="TIGR01135">
    <property type="entry name" value="glmS"/>
    <property type="match status" value="1"/>
</dbReference>
<dbReference type="InterPro" id="IPR035490">
    <property type="entry name" value="GlmS/FrlB_SIS"/>
</dbReference>
<dbReference type="InterPro" id="IPR046348">
    <property type="entry name" value="SIS_dom_sf"/>
</dbReference>
<dbReference type="Pfam" id="PF01380">
    <property type="entry name" value="SIS"/>
    <property type="match status" value="2"/>
</dbReference>
<comment type="function">
    <text evidence="10">Catalyzes the first step in hexosamine metabolism, converting fructose-6P into glucosamine-6P using glutamine as a nitrogen source.</text>
</comment>
<dbReference type="InterPro" id="IPR001347">
    <property type="entry name" value="SIS_dom"/>
</dbReference>
<dbReference type="PROSITE" id="PS51278">
    <property type="entry name" value="GATASE_TYPE_2"/>
    <property type="match status" value="1"/>
</dbReference>
<dbReference type="GO" id="GO:0005975">
    <property type="term" value="P:carbohydrate metabolic process"/>
    <property type="evidence" value="ECO:0007669"/>
    <property type="project" value="UniProtKB-UniRule"/>
</dbReference>
<feature type="active site" description="Nucleophile; for GATase activity" evidence="10">
    <location>
        <position position="2"/>
    </location>
</feature>
<feature type="domain" description="Glutamine amidotransferase type-2" evidence="11">
    <location>
        <begin position="2"/>
        <end position="218"/>
    </location>
</feature>
<dbReference type="SUPFAM" id="SSF56235">
    <property type="entry name" value="N-terminal nucleophile aminohydrolases (Ntn hydrolases)"/>
    <property type="match status" value="1"/>
</dbReference>
<evidence type="ECO:0000256" key="2">
    <source>
        <dbReference type="ARBA" id="ARBA00004496"/>
    </source>
</evidence>
<proteinExistence type="inferred from homology"/>
<name>A0A1G2PSD5_9BACT</name>
<accession>A0A1G2PSD5</accession>
<evidence type="ECO:0000313" key="13">
    <source>
        <dbReference type="EMBL" id="OHA51207.1"/>
    </source>
</evidence>
<comment type="subunit">
    <text evidence="10">Homodimer.</text>
</comment>
<keyword evidence="9" id="KW-0315">Glutamine amidotransferase</keyword>
<feature type="active site" description="For Fru-6P isomerization activity" evidence="10">
    <location>
        <position position="606"/>
    </location>
</feature>
<sequence>MCGIVGYIGNKQATPIVIDGLKRLEYRGYDSAGIAVHNIGEPIKFLKNAGRVAKLETEVNKNVPLGTVAIGHTRWATHGAPNDINAHPHKDCTGKIHLVHNGIIENYVSLKNELDQAGHKFSSDTDTEVLAHLIESLFRGTLEDAVAQALSRVRGTYALAVISEGDPAKIVAARNSSPLLIGIGEGECLLASDPSAVIAATKKVVFLEDGEMATLTPEGFRIKDLGGDELLKRLVEIPWTLEEAEKSGHSHFMHKEIFEGPEVVANTTRGRVMVNEGLVKFGGLENHAKHLANTERLILTGMGTAYHAALIGEYLFEEIAEIPTEVEYAAEFRYRHPILDNHNKTALIAVSQSGETADTLAAVREAKRRNVFTMGIVNVVGSSVARETDAGIYNHAGPEIAVASTKAFLSQITVLTMASIFLGRMRNLEITRAKELLAELVALPDKMKRILEQEQVFIDLANWLKDAEHVFFLGRKYNFPIALEGALKLKEVSYLHAEGYNAAEMKHGPIALIDPSFPTIAIVPQDSVYEKTISNLEEIKARGGPIVAIATEGDERILKVADAAIFIPKTLEPILPVLTTIPLHLLAYHTAVARGCDVDKPRNLAKSVTVE</sequence>
<dbReference type="CDD" id="cd00714">
    <property type="entry name" value="GFAT"/>
    <property type="match status" value="1"/>
</dbReference>
<dbReference type="InterPro" id="IPR005855">
    <property type="entry name" value="GFAT"/>
</dbReference>
<dbReference type="Proteomes" id="UP000176951">
    <property type="component" value="Unassembled WGS sequence"/>
</dbReference>
<dbReference type="Pfam" id="PF13522">
    <property type="entry name" value="GATase_6"/>
    <property type="match status" value="1"/>
</dbReference>